<evidence type="ECO:0000313" key="1">
    <source>
        <dbReference type="Proteomes" id="UP000504629"/>
    </source>
</evidence>
<evidence type="ECO:0000313" key="2">
    <source>
        <dbReference type="RefSeq" id="XP_028029088.1"/>
    </source>
</evidence>
<dbReference type="Proteomes" id="UP000504629">
    <property type="component" value="Unplaced"/>
</dbReference>
<keyword evidence="1" id="KW-1185">Reference proteome</keyword>
<protein>
    <submittedName>
        <fullName evidence="2">Uncharacterized protein LOC114242211 isoform X2</fullName>
    </submittedName>
</protein>
<reference evidence="2" key="1">
    <citation type="submission" date="2025-08" db="UniProtKB">
        <authorList>
            <consortium name="RefSeq"/>
        </authorList>
    </citation>
    <scope>IDENTIFICATION</scope>
    <source>
        <tissue evidence="2">Silk gland</tissue>
    </source>
</reference>
<dbReference type="GeneID" id="114242211"/>
<accession>A0A6J2JIJ2</accession>
<sequence>MEVKIQNQISEYFSFFDEFYNNAKESLKVCQNSAVSINKLIKRCNNVKIADLTGTPLEDFEGLQNRLCASLHNLISEDIEAIRKQLCKIEEFFEKLLNQHKKLTECCREVDFKQKTKLICGSPFQPPLKELLEFADDVVTFGSQICRQIETALEVLAYKGLDAELVIDNFRISSDWRQRIPEIIAYTSFIQENQI</sequence>
<dbReference type="OrthoDB" id="5979509at2759"/>
<organism evidence="1 2">
    <name type="scientific">Bombyx mandarina</name>
    <name type="common">Wild silk moth</name>
    <name type="synonym">Wild silkworm</name>
    <dbReference type="NCBI Taxonomy" id="7092"/>
    <lineage>
        <taxon>Eukaryota</taxon>
        <taxon>Metazoa</taxon>
        <taxon>Ecdysozoa</taxon>
        <taxon>Arthropoda</taxon>
        <taxon>Hexapoda</taxon>
        <taxon>Insecta</taxon>
        <taxon>Pterygota</taxon>
        <taxon>Neoptera</taxon>
        <taxon>Endopterygota</taxon>
        <taxon>Lepidoptera</taxon>
        <taxon>Glossata</taxon>
        <taxon>Ditrysia</taxon>
        <taxon>Bombycoidea</taxon>
        <taxon>Bombycidae</taxon>
        <taxon>Bombycinae</taxon>
        <taxon>Bombyx</taxon>
    </lineage>
</organism>
<dbReference type="RefSeq" id="XP_028029088.1">
    <property type="nucleotide sequence ID" value="XM_028173287.1"/>
</dbReference>
<gene>
    <name evidence="2" type="primary">LOC114242211</name>
</gene>
<name>A0A6J2JIJ2_BOMMA</name>
<proteinExistence type="predicted"/>
<dbReference type="AlphaFoldDB" id="A0A6J2JIJ2"/>
<dbReference type="Pfam" id="PF15011">
    <property type="entry name" value="CA109-like"/>
    <property type="match status" value="1"/>
</dbReference>
<dbReference type="InterPro" id="IPR029159">
    <property type="entry name" value="CA109-like"/>
</dbReference>